<name>D7DU02_METV3</name>
<reference evidence="2 3" key="1">
    <citation type="submission" date="2010-05" db="EMBL/GenBank/DDBJ databases">
        <title>Complete sequence of Methanococcus voltae A3.</title>
        <authorList>
            <consortium name="US DOE Joint Genome Institute"/>
            <person name="Lucas S."/>
            <person name="Copeland A."/>
            <person name="Lapidus A."/>
            <person name="Cheng J.-F."/>
            <person name="Bruce D."/>
            <person name="Goodwin L."/>
            <person name="Pitluck S."/>
            <person name="Lowry S."/>
            <person name="Clum A."/>
            <person name="Land M."/>
            <person name="Hauser L."/>
            <person name="Kyrpides N."/>
            <person name="Mikhailova N."/>
            <person name="Whitman W.B."/>
            <person name="Woyke T."/>
        </authorList>
    </citation>
    <scope>NUCLEOTIDE SEQUENCE [LARGE SCALE GENOMIC DNA]</scope>
    <source>
        <strain evidence="3">ATCC BAA-1334 / A3</strain>
    </source>
</reference>
<protein>
    <submittedName>
        <fullName evidence="2">CheC, inhibitor of MCP methylation</fullName>
    </submittedName>
</protein>
<gene>
    <name evidence="2" type="ordered locus">Mvol_0955</name>
</gene>
<sequence>MPYLGVYIMFSKEQWLELLKAIIEEELDGEIIIDLENPKKGGPIKDFSSLETIGKAAATRAASFVMDMSGDEVDVNVFKIKLTSLNKLLSETPEDKKVFTKIDFNGMLSGMGVLIFTEPDAIKMGDSMLKGMFMEDPEVDVLSELKISAINETCNLLVSAFVDTFANYMETSLSMTPPEYCLNDTVSFLNEALENHNIGKDDLIFTFESELVSKGIDSSFEVFMAMNPESTAKLSEKLE</sequence>
<organism evidence="2 3">
    <name type="scientific">Methanococcus voltae (strain ATCC BAA-1334 / A3)</name>
    <dbReference type="NCBI Taxonomy" id="456320"/>
    <lineage>
        <taxon>Archaea</taxon>
        <taxon>Methanobacteriati</taxon>
        <taxon>Methanobacteriota</taxon>
        <taxon>Methanomada group</taxon>
        <taxon>Methanococci</taxon>
        <taxon>Methanococcales</taxon>
        <taxon>Methanococcaceae</taxon>
        <taxon>Methanococcus</taxon>
    </lineage>
</organism>
<accession>D7DU02</accession>
<dbReference type="CDD" id="cd17911">
    <property type="entry name" value="CheC_ClassIII"/>
    <property type="match status" value="1"/>
</dbReference>
<dbReference type="HOGENOM" id="CLU_1118232_0_0_2"/>
<dbReference type="AlphaFoldDB" id="D7DU02"/>
<dbReference type="KEGG" id="mvo:Mvol_0955"/>
<dbReference type="Gene3D" id="3.40.1550.10">
    <property type="entry name" value="CheC-like"/>
    <property type="match status" value="1"/>
</dbReference>
<keyword evidence="3" id="KW-1185">Reference proteome</keyword>
<dbReference type="Proteomes" id="UP000007722">
    <property type="component" value="Chromosome"/>
</dbReference>
<dbReference type="GO" id="GO:0006935">
    <property type="term" value="P:chemotaxis"/>
    <property type="evidence" value="ECO:0007669"/>
    <property type="project" value="UniProtKB-KW"/>
</dbReference>
<proteinExistence type="predicted"/>
<evidence type="ECO:0000313" key="3">
    <source>
        <dbReference type="Proteomes" id="UP000007722"/>
    </source>
</evidence>
<evidence type="ECO:0000313" key="2">
    <source>
        <dbReference type="EMBL" id="ADI36612.1"/>
    </source>
</evidence>
<dbReference type="STRING" id="456320.Mvol_0955"/>
<dbReference type="SUPFAM" id="SSF103039">
    <property type="entry name" value="CheC-like"/>
    <property type="match status" value="1"/>
</dbReference>
<evidence type="ECO:0000256" key="1">
    <source>
        <dbReference type="ARBA" id="ARBA00022500"/>
    </source>
</evidence>
<keyword evidence="1" id="KW-0145">Chemotaxis</keyword>
<dbReference type="InParanoid" id="D7DU02"/>
<dbReference type="EMBL" id="CP002057">
    <property type="protein sequence ID" value="ADI36612.1"/>
    <property type="molecule type" value="Genomic_DNA"/>
</dbReference>
<dbReference type="InterPro" id="IPR028976">
    <property type="entry name" value="CheC-like_sf"/>
</dbReference>
<dbReference type="eggNOG" id="arCOG02381">
    <property type="taxonomic scope" value="Archaea"/>
</dbReference>